<organism evidence="1">
    <name type="scientific">marine sediment metagenome</name>
    <dbReference type="NCBI Taxonomy" id="412755"/>
    <lineage>
        <taxon>unclassified sequences</taxon>
        <taxon>metagenomes</taxon>
        <taxon>ecological metagenomes</taxon>
    </lineage>
</organism>
<dbReference type="AlphaFoldDB" id="A0A0F9EIU7"/>
<dbReference type="EMBL" id="LAZR01034626">
    <property type="protein sequence ID" value="KKL44795.1"/>
    <property type="molecule type" value="Genomic_DNA"/>
</dbReference>
<name>A0A0F9EIU7_9ZZZZ</name>
<reference evidence="1" key="1">
    <citation type="journal article" date="2015" name="Nature">
        <title>Complex archaea that bridge the gap between prokaryotes and eukaryotes.</title>
        <authorList>
            <person name="Spang A."/>
            <person name="Saw J.H."/>
            <person name="Jorgensen S.L."/>
            <person name="Zaremba-Niedzwiedzka K."/>
            <person name="Martijn J."/>
            <person name="Lind A.E."/>
            <person name="van Eijk R."/>
            <person name="Schleper C."/>
            <person name="Guy L."/>
            <person name="Ettema T.J."/>
        </authorList>
    </citation>
    <scope>NUCLEOTIDE SEQUENCE</scope>
</reference>
<comment type="caution">
    <text evidence="1">The sequence shown here is derived from an EMBL/GenBank/DDBJ whole genome shotgun (WGS) entry which is preliminary data.</text>
</comment>
<evidence type="ECO:0000313" key="1">
    <source>
        <dbReference type="EMBL" id="KKL44795.1"/>
    </source>
</evidence>
<gene>
    <name evidence="1" type="ORF">LCGC14_2362090</name>
</gene>
<proteinExistence type="predicted"/>
<feature type="non-terminal residue" evidence="1">
    <location>
        <position position="1"/>
    </location>
</feature>
<protein>
    <submittedName>
        <fullName evidence="1">Uncharacterized protein</fullName>
    </submittedName>
</protein>
<accession>A0A0F9EIU7</accession>
<sequence length="30" mass="3742">IDEIIFNFYSNRFHFPMSLKQKLDENFANY</sequence>